<dbReference type="AlphaFoldDB" id="G3P9E9"/>
<proteinExistence type="predicted"/>
<evidence type="ECO:0000313" key="1">
    <source>
        <dbReference type="Ensembl" id="ENSGACP00000014223.1"/>
    </source>
</evidence>
<accession>G3P9E9</accession>
<protein>
    <submittedName>
        <fullName evidence="1">Uncharacterized protein</fullName>
    </submittedName>
</protein>
<dbReference type="Ensembl" id="ENSGACT00000014248.1">
    <property type="protein sequence ID" value="ENSGACP00000014223.1"/>
    <property type="gene ID" value="ENSGACG00000010750.1"/>
</dbReference>
<dbReference type="InParanoid" id="G3P9E9"/>
<dbReference type="Bgee" id="ENSGACG00000010750">
    <property type="expression patterns" value="Expressed in intestinal epithelial cell and 12 other cell types or tissues"/>
</dbReference>
<sequence length="86" mass="9659">NKFSTSHCASCLPPPHAAQSKVSNTKDCREQLSHDFTHCCFLNVLLRCFEHHGPTCCIVMRVMQLGGNLVRLISPKLAHLHLHNLD</sequence>
<reference evidence="1" key="2">
    <citation type="submission" date="2024-04" db="UniProtKB">
        <authorList>
            <consortium name="Ensembl"/>
        </authorList>
    </citation>
    <scope>IDENTIFICATION</scope>
</reference>
<organism evidence="1">
    <name type="scientific">Gasterosteus aculeatus</name>
    <name type="common">Three-spined stickleback</name>
    <dbReference type="NCBI Taxonomy" id="69293"/>
    <lineage>
        <taxon>Eukaryota</taxon>
        <taxon>Metazoa</taxon>
        <taxon>Chordata</taxon>
        <taxon>Craniata</taxon>
        <taxon>Vertebrata</taxon>
        <taxon>Euteleostomi</taxon>
        <taxon>Actinopterygii</taxon>
        <taxon>Neopterygii</taxon>
        <taxon>Teleostei</taxon>
        <taxon>Neoteleostei</taxon>
        <taxon>Acanthomorphata</taxon>
        <taxon>Eupercaria</taxon>
        <taxon>Perciformes</taxon>
        <taxon>Cottioidei</taxon>
        <taxon>Gasterosteales</taxon>
        <taxon>Gasterosteidae</taxon>
        <taxon>Gasterosteus</taxon>
    </lineage>
</organism>
<name>G3P9E9_GASAC</name>
<reference evidence="1" key="1">
    <citation type="submission" date="2006-01" db="EMBL/GenBank/DDBJ databases">
        <authorList>
            <person name="Lindblad-Toh K."/>
            <person name="Mauceli E."/>
            <person name="Grabherr M."/>
            <person name="Chang J.L."/>
            <person name="Lander E.S."/>
        </authorList>
    </citation>
    <scope>NUCLEOTIDE SEQUENCE [LARGE SCALE GENOMIC DNA]</scope>
</reference>
<dbReference type="STRING" id="69293.ENSGACP00000014223"/>